<dbReference type="STRING" id="206665.SAMN04488516_10594"/>
<dbReference type="PANTHER" id="PTHR35810:SF1">
    <property type="entry name" value="CYTOPLASMIC PROTEIN"/>
    <property type="match status" value="1"/>
</dbReference>
<evidence type="ECO:0000313" key="2">
    <source>
        <dbReference type="Proteomes" id="UP000199602"/>
    </source>
</evidence>
<organism evidence="1 2">
    <name type="scientific">Desulfonauticus submarinus</name>
    <dbReference type="NCBI Taxonomy" id="206665"/>
    <lineage>
        <taxon>Bacteria</taxon>
        <taxon>Pseudomonadati</taxon>
        <taxon>Thermodesulfobacteriota</taxon>
        <taxon>Desulfovibrionia</taxon>
        <taxon>Desulfovibrionales</taxon>
        <taxon>Desulfonauticaceae</taxon>
        <taxon>Desulfonauticus</taxon>
    </lineage>
</organism>
<dbReference type="Proteomes" id="UP000199602">
    <property type="component" value="Unassembled WGS sequence"/>
</dbReference>
<evidence type="ECO:0000313" key="1">
    <source>
        <dbReference type="EMBL" id="SDN71857.1"/>
    </source>
</evidence>
<dbReference type="EMBL" id="FNIN01000005">
    <property type="protein sequence ID" value="SDN71857.1"/>
    <property type="molecule type" value="Genomic_DNA"/>
</dbReference>
<reference evidence="1 2" key="1">
    <citation type="submission" date="2016-10" db="EMBL/GenBank/DDBJ databases">
        <authorList>
            <person name="de Groot N.N."/>
        </authorList>
    </citation>
    <scope>NUCLEOTIDE SEQUENCE [LARGE SCALE GENOMIC DNA]</scope>
    <source>
        <strain evidence="1 2">DSM 15269</strain>
    </source>
</reference>
<sequence length="111" mass="13186">MTTTNEIIIYQHKDKKIEVSLREETIWLSLNQIAEFFDVQKVAISKHIKNIYDSGELQRESTVSILETVQIEGKRKVKRKITYYNLDVIISVGYRVNSQKATMFRIWQQMF</sequence>
<keyword evidence="2" id="KW-1185">Reference proteome</keyword>
<gene>
    <name evidence="1" type="ORF">SAMN04488516_10594</name>
</gene>
<dbReference type="Pfam" id="PF13310">
    <property type="entry name" value="Virulence_RhuM"/>
    <property type="match status" value="1"/>
</dbReference>
<dbReference type="RefSeq" id="WP_200779114.1">
    <property type="nucleotide sequence ID" value="NZ_FNIN01000005.1"/>
</dbReference>
<dbReference type="AlphaFoldDB" id="A0A1H0DNN9"/>
<accession>A0A1H0DNN9</accession>
<dbReference type="InterPro" id="IPR011204">
    <property type="entry name" value="Virulence_RhuM-like"/>
</dbReference>
<protein>
    <submittedName>
        <fullName evidence="1">Virulence protein RhuM family protein</fullName>
    </submittedName>
</protein>
<proteinExistence type="predicted"/>
<dbReference type="PANTHER" id="PTHR35810">
    <property type="entry name" value="CYTOPLASMIC PROTEIN-RELATED"/>
    <property type="match status" value="1"/>
</dbReference>
<name>A0A1H0DNN9_9BACT</name>